<dbReference type="GO" id="GO:0008168">
    <property type="term" value="F:methyltransferase activity"/>
    <property type="evidence" value="ECO:0007669"/>
    <property type="project" value="UniProtKB-KW"/>
</dbReference>
<dbReference type="GO" id="GO:0032259">
    <property type="term" value="P:methylation"/>
    <property type="evidence" value="ECO:0007669"/>
    <property type="project" value="UniProtKB-KW"/>
</dbReference>
<keyword evidence="1" id="KW-0489">Methyltransferase</keyword>
<dbReference type="KEGG" id="elio:KO353_11880"/>
<evidence type="ECO:0000313" key="1">
    <source>
        <dbReference type="EMBL" id="QXM23978.1"/>
    </source>
</evidence>
<dbReference type="AlphaFoldDB" id="A0A975YJ16"/>
<keyword evidence="1" id="KW-0808">Transferase</keyword>
<gene>
    <name evidence="1" type="ORF">KO353_11880</name>
</gene>
<protein>
    <submittedName>
        <fullName evidence="1">Class I SAM-dependent methyltransferase</fullName>
    </submittedName>
</protein>
<dbReference type="EMBL" id="CP076448">
    <property type="protein sequence ID" value="QXM23978.1"/>
    <property type="molecule type" value="Genomic_DNA"/>
</dbReference>
<organism evidence="1 2">
    <name type="scientific">Elioraea tepida</name>
    <dbReference type="NCBI Taxonomy" id="2843330"/>
    <lineage>
        <taxon>Bacteria</taxon>
        <taxon>Pseudomonadati</taxon>
        <taxon>Pseudomonadota</taxon>
        <taxon>Alphaproteobacteria</taxon>
        <taxon>Acetobacterales</taxon>
        <taxon>Elioraeaceae</taxon>
        <taxon>Elioraea</taxon>
    </lineage>
</organism>
<dbReference type="RefSeq" id="WP_218284920.1">
    <property type="nucleotide sequence ID" value="NZ_CP076448.1"/>
</dbReference>
<proteinExistence type="predicted"/>
<accession>A0A975YJ16</accession>
<name>A0A975YJ16_9PROT</name>
<reference evidence="1" key="1">
    <citation type="submission" date="2021-06" db="EMBL/GenBank/DDBJ databases">
        <title>Elioraea tepida, sp. nov., a moderately thermophilic aerobic anoxygenic phototrophic bacterium isolated from an alkaline siliceous hot spring mat community in Yellowstone National Park, WY, USA.</title>
        <authorList>
            <person name="Saini M.K."/>
            <person name="Yoshida S."/>
            <person name="Sebastian A."/>
            <person name="Hirose S."/>
            <person name="Hara E."/>
            <person name="Tamaki H."/>
            <person name="Soulier N.T."/>
            <person name="Albert I."/>
            <person name="Hanada S."/>
            <person name="Bryant D.A."/>
            <person name="Tank M."/>
        </authorList>
    </citation>
    <scope>NUCLEOTIDE SEQUENCE</scope>
    <source>
        <strain evidence="1">MS-P2</strain>
    </source>
</reference>
<evidence type="ECO:0000313" key="2">
    <source>
        <dbReference type="Proteomes" id="UP000694001"/>
    </source>
</evidence>
<keyword evidence="2" id="KW-1185">Reference proteome</keyword>
<sequence length="286" mass="30818">MSEGFSAEWLARREPFDAVARSAALAARLADALPQRPRLLELGAGAGSLFRWLAPRIGRAQVWTMLDADGDLLEHGFARTAAWAETRGWTVTTPSGALIVHAPGGAWRIEARVADFGAGPEALPLAGHDAVVCSALMDLVSASWAARFVARLSVPFLACLTVDGRDRWRPPALGDRLVARSFARHMRRDKGFGPAMGQAAPQILVRLLRARGFEVATASSDWLIPRIARHLLTDMVEGHAAAAAEALPRAAARIATWREARLSAIARGRLSLVIGHRDLLALPTED</sequence>
<dbReference type="Proteomes" id="UP000694001">
    <property type="component" value="Chromosome"/>
</dbReference>